<sequence>MAEKIFTKDKLAEFNGQDGHKAYVAVNGVVYDVTDIPEWHGGKHHGNLAGQDLTEALKHSPHGDKVLANLDVVGKLAE</sequence>
<dbReference type="EMBL" id="RXIA01000004">
    <property type="protein sequence ID" value="RVU71513.1"/>
    <property type="molecule type" value="Genomic_DNA"/>
</dbReference>
<proteinExistence type="predicted"/>
<reference evidence="2 3" key="1">
    <citation type="submission" date="2018-12" db="EMBL/GenBank/DDBJ databases">
        <authorList>
            <person name="Meng J."/>
        </authorList>
    </citation>
    <scope>NUCLEOTIDE SEQUENCE [LARGE SCALE GENOMIC DNA]</scope>
    <source>
        <strain evidence="2 3">HT111-2</strain>
    </source>
</reference>
<keyword evidence="3" id="KW-1185">Reference proteome</keyword>
<evidence type="ECO:0000259" key="1">
    <source>
        <dbReference type="SMART" id="SM01117"/>
    </source>
</evidence>
<dbReference type="Gene3D" id="3.10.120.10">
    <property type="entry name" value="Cytochrome b5-like heme/steroid binding domain"/>
    <property type="match status" value="1"/>
</dbReference>
<evidence type="ECO:0000313" key="2">
    <source>
        <dbReference type="EMBL" id="RVU71513.1"/>
    </source>
</evidence>
<name>A0A437SX58_9LACO</name>
<evidence type="ECO:0000313" key="3">
    <source>
        <dbReference type="Proteomes" id="UP000288291"/>
    </source>
</evidence>
<protein>
    <submittedName>
        <fullName evidence="2">Cytochrome B5</fullName>
    </submittedName>
</protein>
<feature type="domain" description="Cytochrome b5 heme-binding" evidence="1">
    <location>
        <begin position="6"/>
        <end position="77"/>
    </location>
</feature>
<comment type="caution">
    <text evidence="2">The sequence shown here is derived from an EMBL/GenBank/DDBJ whole genome shotgun (WGS) entry which is preliminary data.</text>
</comment>
<accession>A0A437SX58</accession>
<dbReference type="SUPFAM" id="SSF55856">
    <property type="entry name" value="Cytochrome b5-like heme/steroid binding domain"/>
    <property type="match status" value="1"/>
</dbReference>
<organism evidence="2 3">
    <name type="scientific">Lactobacillus xujianguonis</name>
    <dbReference type="NCBI Taxonomy" id="2495899"/>
    <lineage>
        <taxon>Bacteria</taxon>
        <taxon>Bacillati</taxon>
        <taxon>Bacillota</taxon>
        <taxon>Bacilli</taxon>
        <taxon>Lactobacillales</taxon>
        <taxon>Lactobacillaceae</taxon>
        <taxon>Lactobacillus</taxon>
    </lineage>
</organism>
<dbReference type="SMART" id="SM01117">
    <property type="entry name" value="Cyt-b5"/>
    <property type="match status" value="1"/>
</dbReference>
<dbReference type="RefSeq" id="WP_103660562.1">
    <property type="nucleotide sequence ID" value="NZ_ML136873.1"/>
</dbReference>
<gene>
    <name evidence="2" type="ORF">EJK17_02090</name>
</gene>
<dbReference type="Pfam" id="PF00173">
    <property type="entry name" value="Cyt-b5"/>
    <property type="match status" value="1"/>
</dbReference>
<dbReference type="InterPro" id="IPR001199">
    <property type="entry name" value="Cyt_B5-like_heme/steroid-bd"/>
</dbReference>
<dbReference type="Proteomes" id="UP000288291">
    <property type="component" value="Unassembled WGS sequence"/>
</dbReference>
<dbReference type="AlphaFoldDB" id="A0A437SX58"/>
<dbReference type="InterPro" id="IPR036400">
    <property type="entry name" value="Cyt_B5-like_heme/steroid_sf"/>
</dbReference>